<dbReference type="PANTHER" id="PTHR30576:SF20">
    <property type="entry name" value="QUINOVOSAMINEPHOSPHOTRANSFERAE-RELATED"/>
    <property type="match status" value="1"/>
</dbReference>
<evidence type="ECO:0000256" key="2">
    <source>
        <dbReference type="ARBA" id="ARBA00006464"/>
    </source>
</evidence>
<dbReference type="PANTHER" id="PTHR30576">
    <property type="entry name" value="COLANIC BIOSYNTHESIS UDP-GLUCOSE LIPID CARRIER TRANSFERASE"/>
    <property type="match status" value="1"/>
</dbReference>
<evidence type="ECO:0000313" key="9">
    <source>
        <dbReference type="EMBL" id="ADQ18127.1"/>
    </source>
</evidence>
<dbReference type="STRING" id="649349.Lbys_2462"/>
<name>E4RXR3_LEAB4</name>
<evidence type="ECO:0000256" key="1">
    <source>
        <dbReference type="ARBA" id="ARBA00004141"/>
    </source>
</evidence>
<dbReference type="InterPro" id="IPR003362">
    <property type="entry name" value="Bact_transf"/>
</dbReference>
<evidence type="ECO:0000259" key="8">
    <source>
        <dbReference type="Pfam" id="PF02397"/>
    </source>
</evidence>
<proteinExistence type="inferred from homology"/>
<dbReference type="InterPro" id="IPR017475">
    <property type="entry name" value="EPS_sugar_tfrase"/>
</dbReference>
<feature type="transmembrane region" description="Helical" evidence="7">
    <location>
        <begin position="95"/>
        <end position="116"/>
    </location>
</feature>
<feature type="transmembrane region" description="Helical" evidence="7">
    <location>
        <begin position="29"/>
        <end position="52"/>
    </location>
</feature>
<dbReference type="GO" id="GO:0016020">
    <property type="term" value="C:membrane"/>
    <property type="evidence" value="ECO:0007669"/>
    <property type="project" value="UniProtKB-SubCell"/>
</dbReference>
<dbReference type="GO" id="GO:0016780">
    <property type="term" value="F:phosphotransferase activity, for other substituted phosphate groups"/>
    <property type="evidence" value="ECO:0007669"/>
    <property type="project" value="TreeGrafter"/>
</dbReference>
<organism evidence="9 10">
    <name type="scientific">Leadbetterella byssophila (strain DSM 17132 / JCM 16389 / KACC 11308 / NBRC 106382 / 4M15)</name>
    <dbReference type="NCBI Taxonomy" id="649349"/>
    <lineage>
        <taxon>Bacteria</taxon>
        <taxon>Pseudomonadati</taxon>
        <taxon>Bacteroidota</taxon>
        <taxon>Cytophagia</taxon>
        <taxon>Cytophagales</taxon>
        <taxon>Leadbetterellaceae</taxon>
        <taxon>Leadbetterella</taxon>
    </lineage>
</organism>
<keyword evidence="10" id="KW-1185">Reference proteome</keyword>
<dbReference type="KEGG" id="lby:Lbys_2462"/>
<dbReference type="Pfam" id="PF02397">
    <property type="entry name" value="Bac_transf"/>
    <property type="match status" value="1"/>
</dbReference>
<comment type="similarity">
    <text evidence="2">Belongs to the bacterial sugar transferase family.</text>
</comment>
<keyword evidence="3" id="KW-0808">Transferase</keyword>
<reference evidence="9 10" key="2">
    <citation type="journal article" date="2011" name="Stand. Genomic Sci.">
        <title>Complete genome sequence of Leadbetterella byssophila type strain (4M15).</title>
        <authorList>
            <person name="Abt B."/>
            <person name="Teshima H."/>
            <person name="Lucas S."/>
            <person name="Lapidus A."/>
            <person name="Del Rio T.G."/>
            <person name="Nolan M."/>
            <person name="Tice H."/>
            <person name="Cheng J.F."/>
            <person name="Pitluck S."/>
            <person name="Liolios K."/>
            <person name="Pagani I."/>
            <person name="Ivanova N."/>
            <person name="Mavromatis K."/>
            <person name="Pati A."/>
            <person name="Tapia R."/>
            <person name="Han C."/>
            <person name="Goodwin L."/>
            <person name="Chen A."/>
            <person name="Palaniappan K."/>
            <person name="Land M."/>
            <person name="Hauser L."/>
            <person name="Chang Y.J."/>
            <person name="Jeffries C.D."/>
            <person name="Rohde M."/>
            <person name="Goker M."/>
            <person name="Tindall B.J."/>
            <person name="Detter J.C."/>
            <person name="Woyke T."/>
            <person name="Bristow J."/>
            <person name="Eisen J.A."/>
            <person name="Markowitz V."/>
            <person name="Hugenholtz P."/>
            <person name="Klenk H.P."/>
            <person name="Kyrpides N.C."/>
        </authorList>
    </citation>
    <scope>NUCLEOTIDE SEQUENCE [LARGE SCALE GENOMIC DNA]</scope>
    <source>
        <strain evidence="10">DSM 17132 / JCM 16389 / KACC 11308 / NBRC 106382 / 4M15</strain>
    </source>
</reference>
<evidence type="ECO:0000256" key="3">
    <source>
        <dbReference type="ARBA" id="ARBA00022679"/>
    </source>
</evidence>
<reference key="1">
    <citation type="submission" date="2010-11" db="EMBL/GenBank/DDBJ databases">
        <title>The complete genome of Leadbetterella byssophila DSM 17132.</title>
        <authorList>
            <consortium name="US DOE Joint Genome Institute (JGI-PGF)"/>
            <person name="Lucas S."/>
            <person name="Copeland A."/>
            <person name="Lapidus A."/>
            <person name="Glavina del Rio T."/>
            <person name="Dalin E."/>
            <person name="Tice H."/>
            <person name="Bruce D."/>
            <person name="Goodwin L."/>
            <person name="Pitluck S."/>
            <person name="Kyrpides N."/>
            <person name="Mavromatis K."/>
            <person name="Ivanova N."/>
            <person name="Teshima H."/>
            <person name="Brettin T."/>
            <person name="Detter J.C."/>
            <person name="Han C."/>
            <person name="Tapia R."/>
            <person name="Land M."/>
            <person name="Hauser L."/>
            <person name="Markowitz V."/>
            <person name="Cheng J.-F."/>
            <person name="Hugenholtz P."/>
            <person name="Woyke T."/>
            <person name="Wu D."/>
            <person name="Tindall B."/>
            <person name="Pomrenke H.G."/>
            <person name="Brambilla E."/>
            <person name="Klenk H.-P."/>
            <person name="Eisen J.A."/>
        </authorList>
    </citation>
    <scope>NUCLEOTIDE SEQUENCE [LARGE SCALE GENOMIC DNA]</scope>
    <source>
        <strain>DSM 17132</strain>
    </source>
</reference>
<evidence type="ECO:0000256" key="4">
    <source>
        <dbReference type="ARBA" id="ARBA00022692"/>
    </source>
</evidence>
<feature type="transmembrane region" description="Helical" evidence="7">
    <location>
        <begin position="64"/>
        <end position="89"/>
    </location>
</feature>
<evidence type="ECO:0000256" key="5">
    <source>
        <dbReference type="ARBA" id="ARBA00022989"/>
    </source>
</evidence>
<protein>
    <submittedName>
        <fullName evidence="9">Exopolysaccharide biosynthesis polyprenyl glycosylphosphotransferase</fullName>
    </submittedName>
</protein>
<comment type="subcellular location">
    <subcellularLocation>
        <location evidence="1">Membrane</location>
        <topology evidence="1">Multi-pass membrane protein</topology>
    </subcellularLocation>
</comment>
<dbReference type="HOGENOM" id="CLU_024920_0_1_10"/>
<dbReference type="Proteomes" id="UP000007435">
    <property type="component" value="Chromosome"/>
</dbReference>
<feature type="transmembrane region" description="Helical" evidence="7">
    <location>
        <begin position="258"/>
        <end position="278"/>
    </location>
</feature>
<dbReference type="EMBL" id="CP002305">
    <property type="protein sequence ID" value="ADQ18127.1"/>
    <property type="molecule type" value="Genomic_DNA"/>
</dbReference>
<dbReference type="Pfam" id="PF13727">
    <property type="entry name" value="CoA_binding_3"/>
    <property type="match status" value="1"/>
</dbReference>
<keyword evidence="5 7" id="KW-1133">Transmembrane helix</keyword>
<evidence type="ECO:0000256" key="7">
    <source>
        <dbReference type="SAM" id="Phobius"/>
    </source>
</evidence>
<evidence type="ECO:0000313" key="10">
    <source>
        <dbReference type="Proteomes" id="UP000007435"/>
    </source>
</evidence>
<feature type="domain" description="Bacterial sugar transferase" evidence="8">
    <location>
        <begin position="253"/>
        <end position="432"/>
    </location>
</feature>
<dbReference type="NCBIfam" id="TIGR03025">
    <property type="entry name" value="EPS_sugtrans"/>
    <property type="match status" value="1"/>
</dbReference>
<keyword evidence="4 7" id="KW-0812">Transmembrane</keyword>
<dbReference type="eggNOG" id="COG2148">
    <property type="taxonomic scope" value="Bacteria"/>
</dbReference>
<accession>E4RXR3</accession>
<gene>
    <name evidence="9" type="ordered locus">Lbys_2462</name>
</gene>
<keyword evidence="6 7" id="KW-0472">Membrane</keyword>
<dbReference type="AlphaFoldDB" id="E4RXR3"/>
<evidence type="ECO:0000256" key="6">
    <source>
        <dbReference type="ARBA" id="ARBA00023136"/>
    </source>
</evidence>
<sequence>MDMFLLNLSYVLAYYYNYGELENVLSSPFSVLLGVFNGAWLVLAFIIKPYVFSRVQFSTSHLELRFLTLFCIHGAIVSLFITATQGYYFSRLHLILSYGVFFILGSTWRVLFVWGLKQYRLKGYNHRNYIVVGGTEKAESLTKFYELHPELGMNYLGYFGKNESSPLYQGSYQDVVNFIENHDIDYIYCYGGDLDTKVFKEIADAAIEQDTEVKLLPDYIDIPNKLDVEYHSYIPIFRYLPQTFYQTREAYLKRVFDILFSSSVILLGSPLFILIGIITKLTSPGPIIFTQRRTGLMGKPFTIYKFRSMKVNAEQRHSLGKVDDRITTWGHFMRRTRIDELPQFFNVLIGDMSIVGPRPLAGYDIEILKKEMPEGYRLLVSVKPGLTSIGQTVYGYASDATQIKERANIDLTYEPSLKEDLSIIFRTIKVVFAASGK</sequence>